<dbReference type="Proteomes" id="UP000663193">
    <property type="component" value="Chromosome 6"/>
</dbReference>
<dbReference type="Pfam" id="PF25603">
    <property type="entry name" value="SPT23_MGA2_DBD"/>
    <property type="match status" value="1"/>
</dbReference>
<feature type="region of interest" description="Disordered" evidence="2">
    <location>
        <begin position="93"/>
        <end position="137"/>
    </location>
</feature>
<evidence type="ECO:0000256" key="1">
    <source>
        <dbReference type="SAM" id="Coils"/>
    </source>
</evidence>
<evidence type="ECO:0000313" key="5">
    <source>
        <dbReference type="Proteomes" id="UP000663193"/>
    </source>
</evidence>
<keyword evidence="5" id="KW-1185">Reference proteome</keyword>
<dbReference type="OMA" id="GCKEREA"/>
<evidence type="ECO:0000256" key="2">
    <source>
        <dbReference type="SAM" id="MobiDB-lite"/>
    </source>
</evidence>
<dbReference type="VEuPathDB" id="FungiDB:JI435_012940"/>
<dbReference type="InterPro" id="IPR057962">
    <property type="entry name" value="SPT23_MGA2_DBD"/>
</dbReference>
<name>A0A7U2HZG8_PHANO</name>
<proteinExistence type="predicted"/>
<evidence type="ECO:0000259" key="3">
    <source>
        <dbReference type="Pfam" id="PF25603"/>
    </source>
</evidence>
<feature type="coiled-coil region" evidence="1">
    <location>
        <begin position="282"/>
        <end position="309"/>
    </location>
</feature>
<organism evidence="4 5">
    <name type="scientific">Phaeosphaeria nodorum (strain SN15 / ATCC MYA-4574 / FGSC 10173)</name>
    <name type="common">Glume blotch fungus</name>
    <name type="synonym">Parastagonospora nodorum</name>
    <dbReference type="NCBI Taxonomy" id="321614"/>
    <lineage>
        <taxon>Eukaryota</taxon>
        <taxon>Fungi</taxon>
        <taxon>Dikarya</taxon>
        <taxon>Ascomycota</taxon>
        <taxon>Pezizomycotina</taxon>
        <taxon>Dothideomycetes</taxon>
        <taxon>Pleosporomycetidae</taxon>
        <taxon>Pleosporales</taxon>
        <taxon>Pleosporineae</taxon>
        <taxon>Phaeosphaeriaceae</taxon>
        <taxon>Parastagonospora</taxon>
    </lineage>
</organism>
<evidence type="ECO:0000313" key="4">
    <source>
        <dbReference type="EMBL" id="QRC96373.1"/>
    </source>
</evidence>
<gene>
    <name evidence="4" type="ORF">JI435_012940</name>
</gene>
<sequence>MAYNAQNNDFVNPADLFTNYSNNASDPVFKAEWDISDPSFFNTENVEPWTMNPADFTTHSHQDSAVDLRHFGGSGALPPRLKTEDSSEYENFMTTPFSTPASNTSNTPSPHGDMVFSNANSPGDYQREQSQTSSPEANNDVFARDSIQIPHSVDPPKVAILVDRTKTRAETQIKTVLVLDPLPRQYQWARFPRHTLSKSKQLASSDEIEANESGNSAVRIDLRLVCATAVEKEEGLHLALRRARGEAHMPTRQPGQQVSEIDKDDPAHPQNGGAVIICEGCKERERKRYDRKKKRNQEEENEWSNYEDQRIIMINEKEFKRWQDAEQGSYGPEAKKVEFAMRITCYCRHQEEKSPVGYKVIFTFRDSNSTVLAQSVSEIIQITDDHKNRELPMVSNITTDLSVHPPSREETVPAQQYSMPMYNYPAAPVYGMYSSQPTTPILSQFQNPMSPMDGHYAQPANSGMSSQMSHPSTFAFTAGPIAPQAPAPAPSYASHQRYQSYSNTPMLSPTEQFVAPAGFPLHRPHSMDSFSAAFANMYTPQNSYSQPFASQPPSRNVSRPASPSWDQGPSRAKKMRPVNPFFIEDPDNE</sequence>
<feature type="domain" description="SPT23/MGA2-like DNA-binding" evidence="3">
    <location>
        <begin position="164"/>
        <end position="387"/>
    </location>
</feature>
<dbReference type="OrthoDB" id="71307at2759"/>
<feature type="region of interest" description="Disordered" evidence="2">
    <location>
        <begin position="245"/>
        <end position="273"/>
    </location>
</feature>
<protein>
    <recommendedName>
        <fullName evidence="3">SPT23/MGA2-like DNA-binding domain-containing protein</fullName>
    </recommendedName>
</protein>
<dbReference type="AlphaFoldDB" id="A0A7U2HZG8"/>
<feature type="compositionally biased region" description="Low complexity" evidence="2">
    <location>
        <begin position="94"/>
        <end position="110"/>
    </location>
</feature>
<reference evidence="5" key="1">
    <citation type="journal article" date="2021" name="BMC Genomics">
        <title>Chromosome-level genome assembly and manually-curated proteome of model necrotroph Parastagonospora nodorum Sn15 reveals a genome-wide trove of candidate effector homologs, and redundancy of virulence-related functions within an accessory chromosome.</title>
        <authorList>
            <person name="Bertazzoni S."/>
            <person name="Jones D.A.B."/>
            <person name="Phan H.T."/>
            <person name="Tan K.-C."/>
            <person name="Hane J.K."/>
        </authorList>
    </citation>
    <scope>NUCLEOTIDE SEQUENCE [LARGE SCALE GENOMIC DNA]</scope>
    <source>
        <strain evidence="5">SN15 / ATCC MYA-4574 / FGSC 10173)</strain>
    </source>
</reference>
<keyword evidence="1" id="KW-0175">Coiled coil</keyword>
<dbReference type="KEGG" id="pno:SNOG_01294"/>
<feature type="compositionally biased region" description="Polar residues" evidence="2">
    <location>
        <begin position="543"/>
        <end position="567"/>
    </location>
</feature>
<dbReference type="RefSeq" id="XP_001791940.1">
    <property type="nucleotide sequence ID" value="XM_001791888.1"/>
</dbReference>
<feature type="compositionally biased region" description="Polar residues" evidence="2">
    <location>
        <begin position="117"/>
        <end position="137"/>
    </location>
</feature>
<accession>A0A7U2HZG8</accession>
<feature type="region of interest" description="Disordered" evidence="2">
    <location>
        <begin position="543"/>
        <end position="589"/>
    </location>
</feature>
<dbReference type="EMBL" id="CP069028">
    <property type="protein sequence ID" value="QRC96373.1"/>
    <property type="molecule type" value="Genomic_DNA"/>
</dbReference>